<keyword evidence="6" id="KW-0489">Methyltransferase</keyword>
<dbReference type="eggNOG" id="COG2890">
    <property type="taxonomic scope" value="Bacteria"/>
</dbReference>
<dbReference type="EC" id="2.1.3.-" evidence="3"/>
<feature type="binding site" evidence="3">
    <location>
        <begin position="109"/>
        <end position="110"/>
    </location>
    <ligand>
        <name>S-adenosyl-L-methionine</name>
        <dbReference type="ChEBI" id="CHEBI:59789"/>
    </ligand>
</feature>
<dbReference type="Pfam" id="PF13649">
    <property type="entry name" value="Methyltransf_25"/>
    <property type="match status" value="1"/>
</dbReference>
<name>C8PJ64_9BACT</name>
<feature type="binding site" evidence="3">
    <location>
        <position position="191"/>
    </location>
    <ligand>
        <name>S-adenosyl-L-methionine</name>
        <dbReference type="ChEBI" id="CHEBI:59789"/>
    </ligand>
</feature>
<organism evidence="6 7">
    <name type="scientific">Campylobacter gracilis RM3268</name>
    <dbReference type="NCBI Taxonomy" id="553220"/>
    <lineage>
        <taxon>Bacteria</taxon>
        <taxon>Pseudomonadati</taxon>
        <taxon>Campylobacterota</taxon>
        <taxon>Epsilonproteobacteria</taxon>
        <taxon>Campylobacterales</taxon>
        <taxon>Campylobacteraceae</taxon>
        <taxon>Campylobacter</taxon>
    </lineage>
</organism>
<dbReference type="InterPro" id="IPR041698">
    <property type="entry name" value="Methyltransf_25"/>
</dbReference>
<keyword evidence="1 3" id="KW-0808">Transferase</keyword>
<dbReference type="InterPro" id="IPR029063">
    <property type="entry name" value="SAM-dependent_MTases_sf"/>
</dbReference>
<dbReference type="GO" id="GO:0008168">
    <property type="term" value="F:methyltransferase activity"/>
    <property type="evidence" value="ECO:0007669"/>
    <property type="project" value="UniProtKB-KW"/>
</dbReference>
<comment type="caution">
    <text evidence="6">The sequence shown here is derived from an EMBL/GenBank/DDBJ whole genome shotgun (WGS) entry which is preliminary data.</text>
</comment>
<keyword evidence="2 3" id="KW-0949">S-adenosyl-L-methionine</keyword>
<dbReference type="CDD" id="cd02440">
    <property type="entry name" value="AdoMet_MTases"/>
    <property type="match status" value="1"/>
</dbReference>
<dbReference type="RefSeq" id="WP_005871871.1">
    <property type="nucleotide sequence ID" value="NZ_ACYG01000027.1"/>
</dbReference>
<evidence type="ECO:0000313" key="6">
    <source>
        <dbReference type="EMBL" id="EEV16969.1"/>
    </source>
</evidence>
<feature type="domain" description="Methyltransferase" evidence="5">
    <location>
        <begin position="56"/>
        <end position="150"/>
    </location>
</feature>
<comment type="function">
    <text evidence="3">Catalyzes the conversion of S-adenosyl-L-methionine (SAM) to carboxy-S-adenosyl-L-methionine (Cx-SAM).</text>
</comment>
<sequence>MKDEIFKEPIKKQFEFDASVASVFDDMIGRSVPFYEASTRLSSELLARILPQNARVIDLGCSTATALLALFALRSDLRLCGIDSSEAMIQNARAKAAAFGAKLELSVSDVLDASLADCDAVILNYTLQFIRPPRRAALVSKIYDGLREGGVLIFSEKIVYEEPALARQMIEIYEDYKRAQGYSRYEIAQKREALENVLVPYTEAENRALALSAGFKRVESIFKWANFMSFAAFK</sequence>
<evidence type="ECO:0000256" key="2">
    <source>
        <dbReference type="ARBA" id="ARBA00022691"/>
    </source>
</evidence>
<gene>
    <name evidence="3" type="primary">cmoA</name>
    <name evidence="6" type="ORF">CAMGR0001_1263</name>
</gene>
<dbReference type="GO" id="GO:1904047">
    <property type="term" value="F:S-adenosyl-L-methionine binding"/>
    <property type="evidence" value="ECO:0007669"/>
    <property type="project" value="UniProtKB-UniRule"/>
</dbReference>
<proteinExistence type="inferred from homology"/>
<dbReference type="OrthoDB" id="5386938at2"/>
<dbReference type="PIRSF" id="PIRSF006325">
    <property type="entry name" value="MeTrfase_bac"/>
    <property type="match status" value="1"/>
</dbReference>
<dbReference type="InterPro" id="IPR005271">
    <property type="entry name" value="CmoA"/>
</dbReference>
<dbReference type="AlphaFoldDB" id="C8PJ64"/>
<accession>C8PJ64</accession>
<dbReference type="NCBIfam" id="TIGR00740">
    <property type="entry name" value="carboxy-S-adenosyl-L-methionine synthase CmoA"/>
    <property type="match status" value="1"/>
</dbReference>
<evidence type="ECO:0000259" key="5">
    <source>
        <dbReference type="Pfam" id="PF13649"/>
    </source>
</evidence>
<dbReference type="Proteomes" id="UP000005709">
    <property type="component" value="Unassembled WGS sequence"/>
</dbReference>
<dbReference type="PANTHER" id="PTHR43861">
    <property type="entry name" value="TRANS-ACONITATE 2-METHYLTRANSFERASE-RELATED"/>
    <property type="match status" value="1"/>
</dbReference>
<dbReference type="HAMAP" id="MF_01589">
    <property type="entry name" value="Cx_SAM_synthase"/>
    <property type="match status" value="1"/>
</dbReference>
<dbReference type="GO" id="GO:0016743">
    <property type="term" value="F:carboxyl- or carbamoyltransferase activity"/>
    <property type="evidence" value="ECO:0007669"/>
    <property type="project" value="UniProtKB-UniRule"/>
</dbReference>
<dbReference type="EMBL" id="ACYG01000027">
    <property type="protein sequence ID" value="EEV16969.1"/>
    <property type="molecule type" value="Genomic_DNA"/>
</dbReference>
<dbReference type="STRING" id="824.CGRAC_0902"/>
<evidence type="ECO:0000256" key="3">
    <source>
        <dbReference type="HAMAP-Rule" id="MF_01589"/>
    </source>
</evidence>
<feature type="binding site" evidence="3 4">
    <location>
        <begin position="60"/>
        <end position="62"/>
    </location>
    <ligand>
        <name>S-adenosyl-L-methionine</name>
        <dbReference type="ChEBI" id="CHEBI:59789"/>
    </ligand>
</feature>
<dbReference type="Gene3D" id="3.40.50.150">
    <property type="entry name" value="Vaccinia Virus protein VP39"/>
    <property type="match status" value="1"/>
</dbReference>
<dbReference type="PANTHER" id="PTHR43861:SF2">
    <property type="entry name" value="CARBOXY-S-ADENOSYL-L-METHIONINE SYNTHASE"/>
    <property type="match status" value="1"/>
</dbReference>
<comment type="catalytic activity">
    <reaction evidence="3">
        <text>prephenate + S-adenosyl-L-methionine = carboxy-S-adenosyl-L-methionine + 3-phenylpyruvate + H2O</text>
        <dbReference type="Rhea" id="RHEA:51692"/>
        <dbReference type="ChEBI" id="CHEBI:15377"/>
        <dbReference type="ChEBI" id="CHEBI:18005"/>
        <dbReference type="ChEBI" id="CHEBI:29934"/>
        <dbReference type="ChEBI" id="CHEBI:59789"/>
        <dbReference type="ChEBI" id="CHEBI:134278"/>
    </reaction>
</comment>
<dbReference type="GO" id="GO:0002098">
    <property type="term" value="P:tRNA wobble uridine modification"/>
    <property type="evidence" value="ECO:0007669"/>
    <property type="project" value="InterPro"/>
</dbReference>
<dbReference type="SUPFAM" id="SSF53335">
    <property type="entry name" value="S-adenosyl-L-methionine-dependent methyltransferases"/>
    <property type="match status" value="1"/>
</dbReference>
<keyword evidence="7" id="KW-1185">Reference proteome</keyword>
<dbReference type="GO" id="GO:0032259">
    <property type="term" value="P:methylation"/>
    <property type="evidence" value="ECO:0007669"/>
    <property type="project" value="UniProtKB-KW"/>
</dbReference>
<feature type="binding site" evidence="3 4">
    <location>
        <position position="35"/>
    </location>
    <ligand>
        <name>S-adenosyl-L-methionine</name>
        <dbReference type="ChEBI" id="CHEBI:59789"/>
    </ligand>
</feature>
<comment type="similarity">
    <text evidence="3">Belongs to the class I-like SAM-binding methyltransferase superfamily. Cx-SAM synthase family.</text>
</comment>
<reference evidence="6 7" key="1">
    <citation type="submission" date="2009-07" db="EMBL/GenBank/DDBJ databases">
        <authorList>
            <person name="Madupu R."/>
            <person name="Sebastian Y."/>
            <person name="Durkin A.S."/>
            <person name="Torralba M."/>
            <person name="Methe B."/>
            <person name="Sutton G.G."/>
            <person name="Strausberg R.L."/>
            <person name="Nelson K.E."/>
        </authorList>
    </citation>
    <scope>NUCLEOTIDE SEQUENCE [LARGE SCALE GENOMIC DNA]</scope>
    <source>
        <strain evidence="6 7">RM3268</strain>
    </source>
</reference>
<evidence type="ECO:0000256" key="1">
    <source>
        <dbReference type="ARBA" id="ARBA00022679"/>
    </source>
</evidence>
<comment type="caution">
    <text evidence="3">Lacks conserved residue(s) required for the propagation of feature annotation.</text>
</comment>
<evidence type="ECO:0000313" key="7">
    <source>
        <dbReference type="Proteomes" id="UP000005709"/>
    </source>
</evidence>
<feature type="binding site" evidence="3 4">
    <location>
        <position position="124"/>
    </location>
    <ligand>
        <name>S-adenosyl-L-methionine</name>
        <dbReference type="ChEBI" id="CHEBI:59789"/>
    </ligand>
</feature>
<protein>
    <recommendedName>
        <fullName evidence="3">Carboxy-S-adenosyl-L-methionine synthase</fullName>
        <shortName evidence="3">Cx-SAM synthase</shortName>
        <ecNumber evidence="3">2.1.3.-</ecNumber>
    </recommendedName>
</protein>
<evidence type="ECO:0000256" key="4">
    <source>
        <dbReference type="PIRSR" id="PIRSR006325-1"/>
    </source>
</evidence>